<name>R9PJV1_PSEHS</name>
<evidence type="ECO:0000313" key="2">
    <source>
        <dbReference type="Proteomes" id="UP000014071"/>
    </source>
</evidence>
<dbReference type="GeneID" id="24111226"/>
<evidence type="ECO:0000313" key="1">
    <source>
        <dbReference type="EMBL" id="GAC98360.1"/>
    </source>
</evidence>
<dbReference type="EMBL" id="DF238820">
    <property type="protein sequence ID" value="GAC98360.1"/>
    <property type="molecule type" value="Genomic_DNA"/>
</dbReference>
<keyword evidence="2" id="KW-1185">Reference proteome</keyword>
<dbReference type="Proteomes" id="UP000014071">
    <property type="component" value="Unassembled WGS sequence"/>
</dbReference>
<sequence length="100" mass="10911">MHRSLLHDRGGFSTETSLAVAGRTFNIAEHAVQTPSSQHADIWCSGCSASSTPPDAKGRTSLQILDERRCLTRSGCAMLHSEVHSERISRIPPRANMHTS</sequence>
<reference evidence="2" key="1">
    <citation type="journal article" date="2013" name="Genome Announc.">
        <title>Draft genome sequence of the basidiomycetous yeast-like fungus Pseudozyma hubeiensis SY62, which produces an abundant amount of the biosurfactant mannosylerythritol lipids.</title>
        <authorList>
            <person name="Konishi M."/>
            <person name="Hatada Y."/>
            <person name="Horiuchi J."/>
        </authorList>
    </citation>
    <scope>NUCLEOTIDE SEQUENCE [LARGE SCALE GENOMIC DNA]</scope>
    <source>
        <strain evidence="2">SY62</strain>
    </source>
</reference>
<accession>R9PJV1</accession>
<organism evidence="1 2">
    <name type="scientific">Pseudozyma hubeiensis (strain SY62)</name>
    <name type="common">Yeast</name>
    <dbReference type="NCBI Taxonomy" id="1305764"/>
    <lineage>
        <taxon>Eukaryota</taxon>
        <taxon>Fungi</taxon>
        <taxon>Dikarya</taxon>
        <taxon>Basidiomycota</taxon>
        <taxon>Ustilaginomycotina</taxon>
        <taxon>Ustilaginomycetes</taxon>
        <taxon>Ustilaginales</taxon>
        <taxon>Ustilaginaceae</taxon>
        <taxon>Pseudozyma</taxon>
    </lineage>
</organism>
<dbReference type="HOGENOM" id="CLU_2307267_0_0_1"/>
<dbReference type="AlphaFoldDB" id="R9PJV1"/>
<proteinExistence type="predicted"/>
<dbReference type="RefSeq" id="XP_012191947.1">
    <property type="nucleotide sequence ID" value="XM_012336557.1"/>
</dbReference>
<gene>
    <name evidence="1" type="ORF">PHSY_005953</name>
</gene>
<protein>
    <submittedName>
        <fullName evidence="1">Uncharacterized protein</fullName>
    </submittedName>
</protein>